<dbReference type="SMART" id="SM00729">
    <property type="entry name" value="Elp3"/>
    <property type="match status" value="1"/>
</dbReference>
<dbReference type="PANTHER" id="PTHR43432">
    <property type="entry name" value="SLR0285 PROTEIN"/>
    <property type="match status" value="1"/>
</dbReference>
<keyword evidence="1" id="KW-0479">Metal-binding</keyword>
<gene>
    <name evidence="5" type="ORF">CSW64_14285</name>
</gene>
<dbReference type="EMBL" id="CP024201">
    <property type="protein sequence ID" value="ATQ43495.1"/>
    <property type="molecule type" value="Genomic_DNA"/>
</dbReference>
<evidence type="ECO:0000256" key="3">
    <source>
        <dbReference type="ARBA" id="ARBA00023014"/>
    </source>
</evidence>
<evidence type="ECO:0000313" key="6">
    <source>
        <dbReference type="Proteomes" id="UP000228945"/>
    </source>
</evidence>
<dbReference type="SFLD" id="SFLDS00029">
    <property type="entry name" value="Radical_SAM"/>
    <property type="match status" value="1"/>
</dbReference>
<accession>A0A2D2AZS5</accession>
<dbReference type="OrthoDB" id="9785699at2"/>
<organism evidence="5 6">
    <name type="scientific">Caulobacter mirabilis</name>
    <dbReference type="NCBI Taxonomy" id="69666"/>
    <lineage>
        <taxon>Bacteria</taxon>
        <taxon>Pseudomonadati</taxon>
        <taxon>Pseudomonadota</taxon>
        <taxon>Alphaproteobacteria</taxon>
        <taxon>Caulobacterales</taxon>
        <taxon>Caulobacteraceae</taxon>
        <taxon>Caulobacter</taxon>
    </lineage>
</organism>
<dbReference type="NCBIfam" id="NF033668">
    <property type="entry name" value="rSAM_PA0069"/>
    <property type="match status" value="1"/>
</dbReference>
<dbReference type="InterPro" id="IPR040086">
    <property type="entry name" value="MJ0683-like"/>
</dbReference>
<feature type="domain" description="Radical SAM core" evidence="4">
    <location>
        <begin position="62"/>
        <end position="299"/>
    </location>
</feature>
<name>A0A2D2AZS5_9CAUL</name>
<keyword evidence="2" id="KW-0408">Iron</keyword>
<dbReference type="InterPro" id="IPR058240">
    <property type="entry name" value="rSAM_sf"/>
</dbReference>
<dbReference type="InterPro" id="IPR007197">
    <property type="entry name" value="rSAM"/>
</dbReference>
<dbReference type="CDD" id="cd01335">
    <property type="entry name" value="Radical_SAM"/>
    <property type="match status" value="1"/>
</dbReference>
<dbReference type="GO" id="GO:0046872">
    <property type="term" value="F:metal ion binding"/>
    <property type="evidence" value="ECO:0007669"/>
    <property type="project" value="UniProtKB-KW"/>
</dbReference>
<dbReference type="InterPro" id="IPR006638">
    <property type="entry name" value="Elp3/MiaA/NifB-like_rSAM"/>
</dbReference>
<protein>
    <submittedName>
        <fullName evidence="5">Radical SAM protein</fullName>
    </submittedName>
</protein>
<dbReference type="PANTHER" id="PTHR43432:SF3">
    <property type="entry name" value="SLR0285 PROTEIN"/>
    <property type="match status" value="1"/>
</dbReference>
<dbReference type="SUPFAM" id="SSF102114">
    <property type="entry name" value="Radical SAM enzymes"/>
    <property type="match status" value="1"/>
</dbReference>
<dbReference type="Gene3D" id="3.80.30.30">
    <property type="match status" value="1"/>
</dbReference>
<evidence type="ECO:0000313" key="5">
    <source>
        <dbReference type="EMBL" id="ATQ43495.1"/>
    </source>
</evidence>
<dbReference type="AlphaFoldDB" id="A0A2D2AZS5"/>
<keyword evidence="6" id="KW-1185">Reference proteome</keyword>
<dbReference type="GO" id="GO:0003824">
    <property type="term" value="F:catalytic activity"/>
    <property type="evidence" value="ECO:0007669"/>
    <property type="project" value="InterPro"/>
</dbReference>
<proteinExistence type="predicted"/>
<dbReference type="GO" id="GO:0051536">
    <property type="term" value="F:iron-sulfur cluster binding"/>
    <property type="evidence" value="ECO:0007669"/>
    <property type="project" value="UniProtKB-KW"/>
</dbReference>
<dbReference type="Pfam" id="PF04055">
    <property type="entry name" value="Radical_SAM"/>
    <property type="match status" value="1"/>
</dbReference>
<dbReference type="RefSeq" id="WP_099622745.1">
    <property type="nucleotide sequence ID" value="NZ_CP024201.1"/>
</dbReference>
<sequence>MSSTPPLIKGRGARSNATGRFESRIREAFDDGWTLEDPEPAQLTTVVLPDKAKTIINRNNSPDIGFDRSINPYRGCEHGCIYCFARPNHAYLGLSPGLDFESRLFFKPEAAKLLTAELSKPGYRPRYIQVGADTDPYQPLERRLRVTRQVLEVLQAFRHPFSVITKSNLISRDADILGEMGRAGLARAAISITTLDRRIARSMEPRAATPQRRLDAVRALSEAGCPVTVMFAPVVPGLTDHELEAVLEAAAAHGATSAGYVMLRLPLEIADLFQEWLATDHPDRADRVMSLVRQMRRGKAYTSDWGVRGRGEGPLAELVSARFRAARKRYGLDGPRMEADLTQFRIPPKAGDQMSLF</sequence>
<dbReference type="KEGG" id="cmb:CSW64_14285"/>
<keyword evidence="3" id="KW-0411">Iron-sulfur</keyword>
<dbReference type="PROSITE" id="PS51918">
    <property type="entry name" value="RADICAL_SAM"/>
    <property type="match status" value="1"/>
</dbReference>
<dbReference type="SFLD" id="SFLDG01084">
    <property type="entry name" value="Uncharacterised_Radical_SAM_Su"/>
    <property type="match status" value="1"/>
</dbReference>
<reference evidence="5 6" key="1">
    <citation type="submission" date="2017-10" db="EMBL/GenBank/DDBJ databases">
        <title>Genome sequence of Caulobacter mirabilis FWC38.</title>
        <authorList>
            <person name="Fiebig A."/>
            <person name="Crosson S."/>
        </authorList>
    </citation>
    <scope>NUCLEOTIDE SEQUENCE [LARGE SCALE GENOMIC DNA]</scope>
    <source>
        <strain evidence="5 6">FWC 38</strain>
    </source>
</reference>
<evidence type="ECO:0000256" key="1">
    <source>
        <dbReference type="ARBA" id="ARBA00022723"/>
    </source>
</evidence>
<dbReference type="Proteomes" id="UP000228945">
    <property type="component" value="Chromosome"/>
</dbReference>
<evidence type="ECO:0000256" key="2">
    <source>
        <dbReference type="ARBA" id="ARBA00023004"/>
    </source>
</evidence>
<evidence type="ECO:0000259" key="4">
    <source>
        <dbReference type="PROSITE" id="PS51918"/>
    </source>
</evidence>